<dbReference type="Pfam" id="PF00582">
    <property type="entry name" value="Usp"/>
    <property type="match status" value="1"/>
</dbReference>
<dbReference type="Proteomes" id="UP000076234">
    <property type="component" value="Chromosome"/>
</dbReference>
<accession>A0A142VXI9</accession>
<comment type="similarity">
    <text evidence="1">Belongs to the universal stress protein A family.</text>
</comment>
<evidence type="ECO:0000313" key="4">
    <source>
        <dbReference type="Proteomes" id="UP000076234"/>
    </source>
</evidence>
<dbReference type="PANTHER" id="PTHR46268:SF15">
    <property type="entry name" value="UNIVERSAL STRESS PROTEIN HP_0031"/>
    <property type="match status" value="1"/>
</dbReference>
<dbReference type="RefSeq" id="WP_062901042.1">
    <property type="nucleotide sequence ID" value="NZ_CP013342.1"/>
</dbReference>
<name>A0A142VXI9_9SPHN</name>
<dbReference type="STRING" id="1219058.AOA14_05240"/>
<protein>
    <recommendedName>
        <fullName evidence="2">UspA domain-containing protein</fullName>
    </recommendedName>
</protein>
<evidence type="ECO:0000256" key="1">
    <source>
        <dbReference type="ARBA" id="ARBA00008791"/>
    </source>
</evidence>
<proteinExistence type="inferred from homology"/>
<dbReference type="EMBL" id="CP013342">
    <property type="protein sequence ID" value="AMU94007.1"/>
    <property type="molecule type" value="Genomic_DNA"/>
</dbReference>
<evidence type="ECO:0000313" key="3">
    <source>
        <dbReference type="EMBL" id="AMU94007.1"/>
    </source>
</evidence>
<dbReference type="KEGG" id="ster:AOA14_05240"/>
<dbReference type="Gene3D" id="3.40.50.12370">
    <property type="match status" value="1"/>
</dbReference>
<gene>
    <name evidence="3" type="ORF">AOA14_05240</name>
</gene>
<dbReference type="CDD" id="cd00293">
    <property type="entry name" value="USP-like"/>
    <property type="match status" value="1"/>
</dbReference>
<organism evidence="3 4">
    <name type="scientific">Sphingopyxis terrae subsp. terrae NBRC 15098</name>
    <dbReference type="NCBI Taxonomy" id="1219058"/>
    <lineage>
        <taxon>Bacteria</taxon>
        <taxon>Pseudomonadati</taxon>
        <taxon>Pseudomonadota</taxon>
        <taxon>Alphaproteobacteria</taxon>
        <taxon>Sphingomonadales</taxon>
        <taxon>Sphingomonadaceae</taxon>
        <taxon>Sphingopyxis</taxon>
    </lineage>
</organism>
<dbReference type="SUPFAM" id="SSF52402">
    <property type="entry name" value="Adenine nucleotide alpha hydrolases-like"/>
    <property type="match status" value="2"/>
</dbReference>
<dbReference type="PANTHER" id="PTHR46268">
    <property type="entry name" value="STRESS RESPONSE PROTEIN NHAX"/>
    <property type="match status" value="1"/>
</dbReference>
<dbReference type="AlphaFoldDB" id="A0A142VXI9"/>
<reference evidence="4" key="1">
    <citation type="submission" date="2015-11" db="EMBL/GenBank/DDBJ databases">
        <title>Complete genome sequence of a polyethylene glycol-degrading strain Sphingopyxis terrae strain 203-1 (NBRC 15098).</title>
        <authorList>
            <person name="Yoshiyuki O."/>
            <person name="Shouta N."/>
            <person name="Nagata Y."/>
            <person name="Numata M."/>
            <person name="Tsuchikane K."/>
            <person name="Hosoyama A."/>
            <person name="Yamazoe A."/>
            <person name="Tsuda M."/>
            <person name="Fujita N."/>
            <person name="Kawai F."/>
        </authorList>
    </citation>
    <scope>NUCLEOTIDE SEQUENCE [LARGE SCALE GENOMIC DNA]</scope>
    <source>
        <strain evidence="4">203-1</strain>
    </source>
</reference>
<sequence>MRSILVHADSDAASEGRLQVALDCARRFEGHVSLLIATPLREFVSFDPFGGTYFAAEALAKAQADDLALESRLADRLAKEDVPWDIEMADGEIVSALSGAATLADLAIVSLPKAKGDFRSGPPMLAGDLALTASVPVLALPQDSKALDFDKPALIAWNGSPEAAHAVRAAVPFLKDRPVVIVTIGGDEGDFAAEDAARYLSRHGIHAELRAIERGAETPEERIEKEAGALDAGLIVMGAFGRSRLRETIFGGATQYLVTGGRYPLLLAH</sequence>
<evidence type="ECO:0000259" key="2">
    <source>
        <dbReference type="Pfam" id="PF00582"/>
    </source>
</evidence>
<dbReference type="InterPro" id="IPR006016">
    <property type="entry name" value="UspA"/>
</dbReference>
<feature type="domain" description="UspA" evidence="2">
    <location>
        <begin position="154"/>
        <end position="267"/>
    </location>
</feature>
<reference evidence="3 4" key="2">
    <citation type="journal article" date="2016" name="Genome Announc.">
        <title>Complete Genome Sequence of Sphingopyxis terrae Strain 203-1 (NBRC 111660), a Polyethylene Glycol Degrader.</title>
        <authorList>
            <person name="Ohtsubo Y."/>
            <person name="Nonoyama S."/>
            <person name="Nagata Y."/>
            <person name="Numata M."/>
            <person name="Tsuchikane K."/>
            <person name="Hosoyama A."/>
            <person name="Yamazoe A."/>
            <person name="Tsuda M."/>
            <person name="Fujita N."/>
            <person name="Kawai F."/>
        </authorList>
    </citation>
    <scope>NUCLEOTIDE SEQUENCE [LARGE SCALE GENOMIC DNA]</scope>
    <source>
        <strain evidence="3 4">203-1</strain>
    </source>
</reference>